<dbReference type="OrthoDB" id="15650at2"/>
<evidence type="ECO:0000313" key="1">
    <source>
        <dbReference type="EMBL" id="BAI69856.1"/>
    </source>
</evidence>
<dbReference type="AlphaFoldDB" id="D3DJ54"/>
<organism evidence="1 2">
    <name type="scientific">Hydrogenobacter thermophilus (strain DSM 6534 / IAM 12695 / TK-6)</name>
    <dbReference type="NCBI Taxonomy" id="608538"/>
    <lineage>
        <taxon>Bacteria</taxon>
        <taxon>Pseudomonadati</taxon>
        <taxon>Aquificota</taxon>
        <taxon>Aquificia</taxon>
        <taxon>Aquificales</taxon>
        <taxon>Aquificaceae</taxon>
        <taxon>Hydrogenobacter</taxon>
    </lineage>
</organism>
<sequence length="87" mass="9554">MKGWLVALLLMLLSLEGGISLAHKHEDGKLHLDCSVCVFQASQQVGANPSLEPQRADFLVFYLDQTHSLPKPRQVASKHTLPRAPPA</sequence>
<protein>
    <submittedName>
        <fullName evidence="1">Uncharacterized protein</fullName>
    </submittedName>
</protein>
<dbReference type="STRING" id="608538.HTH_1405"/>
<gene>
    <name evidence="1" type="ordered locus">HTH_1405</name>
</gene>
<proteinExistence type="predicted"/>
<accession>D3DJ54</accession>
<reference evidence="1 2" key="1">
    <citation type="journal article" date="2010" name="J. Bacteriol.">
        <title>Complete genome sequence of the thermophilic, obligately chemolithoautotrophic hydrogen-oxidizing bacterium Hydrogenobacter thermophilus TK-6.</title>
        <authorList>
            <person name="Arai H."/>
            <person name="Kanbe H."/>
            <person name="Ishii M."/>
            <person name="Igarashi Y."/>
        </authorList>
    </citation>
    <scope>NUCLEOTIDE SEQUENCE [LARGE SCALE GENOMIC DNA]</scope>
    <source>
        <strain evidence="2">DSM 6534 / IAM 12695 / TK-6 [Tokyo]</strain>
    </source>
</reference>
<dbReference type="KEGG" id="hth:HTH_1405"/>
<dbReference type="EMBL" id="AP011112">
    <property type="protein sequence ID" value="BAI69856.1"/>
    <property type="molecule type" value="Genomic_DNA"/>
</dbReference>
<dbReference type="Proteomes" id="UP000002574">
    <property type="component" value="Chromosome"/>
</dbReference>
<keyword evidence="2" id="KW-1185">Reference proteome</keyword>
<name>D3DJ54_HYDTT</name>
<dbReference type="RefSeq" id="WP_012964036.1">
    <property type="nucleotide sequence ID" value="NC_013799.1"/>
</dbReference>
<evidence type="ECO:0000313" key="2">
    <source>
        <dbReference type="Proteomes" id="UP000002574"/>
    </source>
</evidence>